<sequence length="253" mass="27559">MIGIVGGVGPLAGVDLVRKIIEETPAHKDQEHVQVVLLSLPDLIPDRTEFLIGNENVNPGVPISKILLQLEKAGAVVAGIPCNTAHAPLIFNLIRAELKRSGSYLKVLDMVEETAVSLLNEHKYQKIGVLSTTGTLRTGIYKTVLNKYGFEVLEVENLQHQDKIHEAIYNPLFGIKAVSSPVTQEARDILMRSCDELINRGAEIIILGCSEISIALTETFIGTCPLIDPSRVLAKALLKFIGVPEYSDADCDL</sequence>
<keyword evidence="2 3" id="KW-0413">Isomerase</keyword>
<comment type="similarity">
    <text evidence="1">Belongs to the aspartate/glutamate racemases family.</text>
</comment>
<dbReference type="Pfam" id="PF01177">
    <property type="entry name" value="Asp_Glu_race"/>
    <property type="match status" value="1"/>
</dbReference>
<protein>
    <submittedName>
        <fullName evidence="3">Aspartate racemase</fullName>
        <ecNumber evidence="3">5.1.1.13</ecNumber>
    </submittedName>
</protein>
<evidence type="ECO:0000313" key="4">
    <source>
        <dbReference type="Proteomes" id="UP000537204"/>
    </source>
</evidence>
<organism evidence="3 4">
    <name type="scientific">Pedobacter cryoconitis</name>
    <dbReference type="NCBI Taxonomy" id="188932"/>
    <lineage>
        <taxon>Bacteria</taxon>
        <taxon>Pseudomonadati</taxon>
        <taxon>Bacteroidota</taxon>
        <taxon>Sphingobacteriia</taxon>
        <taxon>Sphingobacteriales</taxon>
        <taxon>Sphingobacteriaceae</taxon>
        <taxon>Pedobacter</taxon>
    </lineage>
</organism>
<dbReference type="InterPro" id="IPR015942">
    <property type="entry name" value="Asp/Glu/hydantoin_racemase"/>
</dbReference>
<dbReference type="PANTHER" id="PTHR21198">
    <property type="entry name" value="GLUTAMATE RACEMASE"/>
    <property type="match status" value="1"/>
</dbReference>
<dbReference type="GO" id="GO:0047689">
    <property type="term" value="F:aspartate racemase activity"/>
    <property type="evidence" value="ECO:0007669"/>
    <property type="project" value="UniProtKB-EC"/>
</dbReference>
<dbReference type="EC" id="5.1.1.13" evidence="3"/>
<dbReference type="EMBL" id="JACHCE010000001">
    <property type="protein sequence ID" value="MBB5635116.1"/>
    <property type="molecule type" value="Genomic_DNA"/>
</dbReference>
<reference evidence="3 4" key="1">
    <citation type="submission" date="2020-08" db="EMBL/GenBank/DDBJ databases">
        <title>Genomic Encyclopedia of Type Strains, Phase IV (KMG-V): Genome sequencing to study the core and pangenomes of soil and plant-associated prokaryotes.</title>
        <authorList>
            <person name="Whitman W."/>
        </authorList>
    </citation>
    <scope>NUCLEOTIDE SEQUENCE [LARGE SCALE GENOMIC DNA]</scope>
    <source>
        <strain evidence="3 4">S3M1</strain>
    </source>
</reference>
<gene>
    <name evidence="3" type="ORF">HDE68_001001</name>
</gene>
<dbReference type="NCBIfam" id="TIGR00035">
    <property type="entry name" value="asp_race"/>
    <property type="match status" value="1"/>
</dbReference>
<dbReference type="Gene3D" id="3.40.50.1860">
    <property type="match status" value="2"/>
</dbReference>
<evidence type="ECO:0000313" key="3">
    <source>
        <dbReference type="EMBL" id="MBB5635116.1"/>
    </source>
</evidence>
<comment type="caution">
    <text evidence="3">The sequence shown here is derived from an EMBL/GenBank/DDBJ whole genome shotgun (WGS) entry which is preliminary data.</text>
</comment>
<dbReference type="InterPro" id="IPR004380">
    <property type="entry name" value="Asp_race"/>
</dbReference>
<accession>A0A7W8ZJC4</accession>
<dbReference type="AlphaFoldDB" id="A0A7W8ZJC4"/>
<dbReference type="PANTHER" id="PTHR21198:SF7">
    <property type="entry name" value="ASPARTATE-GLUTAMATE RACEMASE FAMILY"/>
    <property type="match status" value="1"/>
</dbReference>
<name>A0A7W8ZJC4_9SPHI</name>
<dbReference type="InterPro" id="IPR001920">
    <property type="entry name" value="Asp/Glu_race"/>
</dbReference>
<proteinExistence type="inferred from homology"/>
<evidence type="ECO:0000256" key="1">
    <source>
        <dbReference type="ARBA" id="ARBA00007847"/>
    </source>
</evidence>
<evidence type="ECO:0000256" key="2">
    <source>
        <dbReference type="ARBA" id="ARBA00023235"/>
    </source>
</evidence>
<dbReference type="Proteomes" id="UP000537204">
    <property type="component" value="Unassembled WGS sequence"/>
</dbReference>
<dbReference type="RefSeq" id="WP_183879481.1">
    <property type="nucleotide sequence ID" value="NZ_JACHCE010000001.1"/>
</dbReference>
<dbReference type="SUPFAM" id="SSF53681">
    <property type="entry name" value="Aspartate/glutamate racemase"/>
    <property type="match status" value="2"/>
</dbReference>